<accession>A0A8R7TBT3</accession>
<feature type="domain" description="Protein kinase" evidence="2">
    <location>
        <begin position="15"/>
        <end position="301"/>
    </location>
</feature>
<dbReference type="PROSITE" id="PS00107">
    <property type="entry name" value="PROTEIN_KINASE_ATP"/>
    <property type="match status" value="1"/>
</dbReference>
<dbReference type="PANTHER" id="PTHR45707">
    <property type="entry name" value="C2 CALCIUM/LIPID-BINDING PLANT PHOSPHORIBOSYLTRANSFERASE FAMILY PROTEIN"/>
    <property type="match status" value="1"/>
</dbReference>
<dbReference type="AlphaFoldDB" id="A0A8R7TBT3"/>
<dbReference type="GO" id="GO:0004672">
    <property type="term" value="F:protein kinase activity"/>
    <property type="evidence" value="ECO:0007669"/>
    <property type="project" value="InterPro"/>
</dbReference>
<proteinExistence type="predicted"/>
<keyword evidence="1" id="KW-0067">ATP-binding</keyword>
<evidence type="ECO:0000313" key="3">
    <source>
        <dbReference type="EnsemblPlants" id="TuG1812G0200000260.01.T01"/>
    </source>
</evidence>
<dbReference type="InterPro" id="IPR000719">
    <property type="entry name" value="Prot_kinase_dom"/>
</dbReference>
<protein>
    <recommendedName>
        <fullName evidence="2">Protein kinase domain-containing protein</fullName>
    </recommendedName>
</protein>
<keyword evidence="1" id="KW-0547">Nucleotide-binding</keyword>
<sequence length="309" mass="35093">MDFKLHDIETITNNFAEAQKVGSGGHGDVYRATHKGEEIAVKKLHQFQGLDDEEFDSECRNLREVRHQNIVRLIGYCYESEHTCVVDRDGGVYLEQRMERVLCFEYMHGGSLDKYIQDEACGLEWLTCYKIIKGTCAGINYLHSSKGKPIFHLNLKPGKILLDRSMTPKIADLGVSRLAASEKTEETLTDMPHGTLGFMPPEYVNSCLISKKFDVFSLGVIIIKILAGNNGYDNCSEMSPEEFIELVTENWTKRLRALMSYSFQEDILRVRTCVEIALRCVALDRNKRPTVTDIVHELEALEANITIMS</sequence>
<dbReference type="Gene3D" id="1.10.510.10">
    <property type="entry name" value="Transferase(Phosphotransferase) domain 1"/>
    <property type="match status" value="1"/>
</dbReference>
<keyword evidence="4" id="KW-1185">Reference proteome</keyword>
<dbReference type="SUPFAM" id="SSF56112">
    <property type="entry name" value="Protein kinase-like (PK-like)"/>
    <property type="match status" value="1"/>
</dbReference>
<organism evidence="3 4">
    <name type="scientific">Triticum urartu</name>
    <name type="common">Red wild einkorn</name>
    <name type="synonym">Crithodium urartu</name>
    <dbReference type="NCBI Taxonomy" id="4572"/>
    <lineage>
        <taxon>Eukaryota</taxon>
        <taxon>Viridiplantae</taxon>
        <taxon>Streptophyta</taxon>
        <taxon>Embryophyta</taxon>
        <taxon>Tracheophyta</taxon>
        <taxon>Spermatophyta</taxon>
        <taxon>Magnoliopsida</taxon>
        <taxon>Liliopsida</taxon>
        <taxon>Poales</taxon>
        <taxon>Poaceae</taxon>
        <taxon>BOP clade</taxon>
        <taxon>Pooideae</taxon>
        <taxon>Triticodae</taxon>
        <taxon>Triticeae</taxon>
        <taxon>Triticinae</taxon>
        <taxon>Triticum</taxon>
    </lineage>
</organism>
<dbReference type="Proteomes" id="UP000015106">
    <property type="component" value="Chromosome 2"/>
</dbReference>
<name>A0A8R7TBT3_TRIUA</name>
<evidence type="ECO:0000313" key="4">
    <source>
        <dbReference type="Proteomes" id="UP000015106"/>
    </source>
</evidence>
<dbReference type="PANTHER" id="PTHR45707:SF46">
    <property type="entry name" value="PROTEIN KINASE DOMAIN-CONTAINING PROTEIN"/>
    <property type="match status" value="1"/>
</dbReference>
<dbReference type="PROSITE" id="PS50011">
    <property type="entry name" value="PROTEIN_KINASE_DOM"/>
    <property type="match status" value="1"/>
</dbReference>
<evidence type="ECO:0000259" key="2">
    <source>
        <dbReference type="PROSITE" id="PS50011"/>
    </source>
</evidence>
<dbReference type="EnsemblPlants" id="TuG1812G0200000260.01.T01">
    <property type="protein sequence ID" value="TuG1812G0200000260.01.T01"/>
    <property type="gene ID" value="TuG1812G0200000260.01"/>
</dbReference>
<dbReference type="PIRSF" id="PIRSF000654">
    <property type="entry name" value="Integrin-linked_kinase"/>
    <property type="match status" value="1"/>
</dbReference>
<feature type="binding site" evidence="1">
    <location>
        <position position="43"/>
    </location>
    <ligand>
        <name>ATP</name>
        <dbReference type="ChEBI" id="CHEBI:30616"/>
    </ligand>
</feature>
<dbReference type="Gene3D" id="3.30.200.20">
    <property type="entry name" value="Phosphorylase Kinase, domain 1"/>
    <property type="match status" value="1"/>
</dbReference>
<dbReference type="Pfam" id="PF00069">
    <property type="entry name" value="Pkinase"/>
    <property type="match status" value="1"/>
</dbReference>
<dbReference type="FunFam" id="1.10.510.10:FF:000870">
    <property type="entry name" value="OSJNBa0016N04.16-like protein"/>
    <property type="match status" value="1"/>
</dbReference>
<dbReference type="Gramene" id="TuG1812G0200000260.01.T01">
    <property type="protein sequence ID" value="TuG1812G0200000260.01.T01"/>
    <property type="gene ID" value="TuG1812G0200000260.01"/>
</dbReference>
<reference evidence="4" key="1">
    <citation type="journal article" date="2013" name="Nature">
        <title>Draft genome of the wheat A-genome progenitor Triticum urartu.</title>
        <authorList>
            <person name="Ling H.Q."/>
            <person name="Zhao S."/>
            <person name="Liu D."/>
            <person name="Wang J."/>
            <person name="Sun H."/>
            <person name="Zhang C."/>
            <person name="Fan H."/>
            <person name="Li D."/>
            <person name="Dong L."/>
            <person name="Tao Y."/>
            <person name="Gao C."/>
            <person name="Wu H."/>
            <person name="Li Y."/>
            <person name="Cui Y."/>
            <person name="Guo X."/>
            <person name="Zheng S."/>
            <person name="Wang B."/>
            <person name="Yu K."/>
            <person name="Liang Q."/>
            <person name="Yang W."/>
            <person name="Lou X."/>
            <person name="Chen J."/>
            <person name="Feng M."/>
            <person name="Jian J."/>
            <person name="Zhang X."/>
            <person name="Luo G."/>
            <person name="Jiang Y."/>
            <person name="Liu J."/>
            <person name="Wang Z."/>
            <person name="Sha Y."/>
            <person name="Zhang B."/>
            <person name="Wu H."/>
            <person name="Tang D."/>
            <person name="Shen Q."/>
            <person name="Xue P."/>
            <person name="Zou S."/>
            <person name="Wang X."/>
            <person name="Liu X."/>
            <person name="Wang F."/>
            <person name="Yang Y."/>
            <person name="An X."/>
            <person name="Dong Z."/>
            <person name="Zhang K."/>
            <person name="Zhang X."/>
            <person name="Luo M.C."/>
            <person name="Dvorak J."/>
            <person name="Tong Y."/>
            <person name="Wang J."/>
            <person name="Yang H."/>
            <person name="Li Z."/>
            <person name="Wang D."/>
            <person name="Zhang A."/>
            <person name="Wang J."/>
        </authorList>
    </citation>
    <scope>NUCLEOTIDE SEQUENCE</scope>
    <source>
        <strain evidence="4">cv. G1812</strain>
    </source>
</reference>
<dbReference type="InterPro" id="IPR017441">
    <property type="entry name" value="Protein_kinase_ATP_BS"/>
</dbReference>
<dbReference type="InterPro" id="IPR011009">
    <property type="entry name" value="Kinase-like_dom_sf"/>
</dbReference>
<reference evidence="3" key="2">
    <citation type="submission" date="2018-03" db="EMBL/GenBank/DDBJ databases">
        <title>The Triticum urartu genome reveals the dynamic nature of wheat genome evolution.</title>
        <authorList>
            <person name="Ling H."/>
            <person name="Ma B."/>
            <person name="Shi X."/>
            <person name="Liu H."/>
            <person name="Dong L."/>
            <person name="Sun H."/>
            <person name="Cao Y."/>
            <person name="Gao Q."/>
            <person name="Zheng S."/>
            <person name="Li Y."/>
            <person name="Yu Y."/>
            <person name="Du H."/>
            <person name="Qi M."/>
            <person name="Li Y."/>
            <person name="Yu H."/>
            <person name="Cui Y."/>
            <person name="Wang N."/>
            <person name="Chen C."/>
            <person name="Wu H."/>
            <person name="Zhao Y."/>
            <person name="Zhang J."/>
            <person name="Li Y."/>
            <person name="Zhou W."/>
            <person name="Zhang B."/>
            <person name="Hu W."/>
            <person name="Eijk M."/>
            <person name="Tang J."/>
            <person name="Witsenboer H."/>
            <person name="Zhao S."/>
            <person name="Li Z."/>
            <person name="Zhang A."/>
            <person name="Wang D."/>
            <person name="Liang C."/>
        </authorList>
    </citation>
    <scope>NUCLEOTIDE SEQUENCE [LARGE SCALE GENOMIC DNA]</scope>
    <source>
        <strain evidence="3">cv. G1812</strain>
    </source>
</reference>
<reference evidence="3" key="3">
    <citation type="submission" date="2022-06" db="UniProtKB">
        <authorList>
            <consortium name="EnsemblPlants"/>
        </authorList>
    </citation>
    <scope>IDENTIFICATION</scope>
</reference>
<dbReference type="GO" id="GO:0005524">
    <property type="term" value="F:ATP binding"/>
    <property type="evidence" value="ECO:0007669"/>
    <property type="project" value="UniProtKB-UniRule"/>
</dbReference>
<evidence type="ECO:0000256" key="1">
    <source>
        <dbReference type="PROSITE-ProRule" id="PRU10141"/>
    </source>
</evidence>